<proteinExistence type="predicted"/>
<dbReference type="RefSeq" id="WP_187688355.1">
    <property type="nucleotide sequence ID" value="NZ_AP023396.1"/>
</dbReference>
<keyword evidence="1" id="KW-0472">Membrane</keyword>
<evidence type="ECO:0000313" key="2">
    <source>
        <dbReference type="EMBL" id="BCK55205.1"/>
    </source>
</evidence>
<gene>
    <name evidence="2" type="ORF">NWFMUON74_29770</name>
</gene>
<sequence length="216" mass="22903">MTEPSKPERPQPVGLDLIAPELYAPMLRRLTVIATVVGVVVALLLALLVSWPVAVLAGVMLGAPTAVYAVSVQRRRMWLAGTVIEARTLFGRHRLDIAAAGGVEILVYPGRLSRIALRVTAGRARQVVPLAMYADGGSGRELHILGLRTLADALTASTLAAALAVSDLLVAQLRAEARDAALGERPLYRAVQLVRAKDIAQPVVLSDSEIAALERG</sequence>
<dbReference type="AlphaFoldDB" id="A0A7G1KJ24"/>
<evidence type="ECO:0000256" key="1">
    <source>
        <dbReference type="SAM" id="Phobius"/>
    </source>
</evidence>
<feature type="transmembrane region" description="Helical" evidence="1">
    <location>
        <begin position="30"/>
        <end position="48"/>
    </location>
</feature>
<keyword evidence="1" id="KW-1133">Transmembrane helix</keyword>
<feature type="transmembrane region" description="Helical" evidence="1">
    <location>
        <begin position="54"/>
        <end position="72"/>
    </location>
</feature>
<name>A0A7G1KJ24_9NOCA</name>
<protein>
    <submittedName>
        <fullName evidence="2">Uncharacterized protein</fullName>
    </submittedName>
</protein>
<reference evidence="2 3" key="1">
    <citation type="submission" date="2020-08" db="EMBL/GenBank/DDBJ databases">
        <title>Genome Sequencing of Nocardia wallacei strain FMUON74 and assembly.</title>
        <authorList>
            <person name="Toyokawa M."/>
            <person name="Uesaka K."/>
        </authorList>
    </citation>
    <scope>NUCLEOTIDE SEQUENCE [LARGE SCALE GENOMIC DNA]</scope>
    <source>
        <strain evidence="2 3">FMUON74</strain>
    </source>
</reference>
<evidence type="ECO:0000313" key="3">
    <source>
        <dbReference type="Proteomes" id="UP000516173"/>
    </source>
</evidence>
<dbReference type="EMBL" id="AP023396">
    <property type="protein sequence ID" value="BCK55205.1"/>
    <property type="molecule type" value="Genomic_DNA"/>
</dbReference>
<dbReference type="GeneID" id="80347526"/>
<keyword evidence="3" id="KW-1185">Reference proteome</keyword>
<dbReference type="KEGG" id="nwl:NWFMUON74_29770"/>
<dbReference type="Proteomes" id="UP000516173">
    <property type="component" value="Chromosome"/>
</dbReference>
<keyword evidence="1" id="KW-0812">Transmembrane</keyword>
<accession>A0A7G1KJ24</accession>
<organism evidence="2 3">
    <name type="scientific">Nocardia wallacei</name>
    <dbReference type="NCBI Taxonomy" id="480035"/>
    <lineage>
        <taxon>Bacteria</taxon>
        <taxon>Bacillati</taxon>
        <taxon>Actinomycetota</taxon>
        <taxon>Actinomycetes</taxon>
        <taxon>Mycobacteriales</taxon>
        <taxon>Nocardiaceae</taxon>
        <taxon>Nocardia</taxon>
    </lineage>
</organism>